<reference evidence="1" key="1">
    <citation type="submission" date="2016-03" db="EMBL/GenBank/DDBJ databases">
        <title>Mechanisms controlling the formation of the plant cell surface in tip-growing cells are functionally conserved among land plants.</title>
        <authorList>
            <person name="Honkanen S."/>
            <person name="Jones V.A."/>
            <person name="Morieri G."/>
            <person name="Champion C."/>
            <person name="Hetherington A.J."/>
            <person name="Kelly S."/>
            <person name="Saint-Marcoux D."/>
            <person name="Proust H."/>
            <person name="Prescott H."/>
            <person name="Dolan L."/>
        </authorList>
    </citation>
    <scope>NUCLEOTIDE SEQUENCE [LARGE SCALE GENOMIC DNA]</scope>
    <source>
        <tissue evidence="1">Whole gametophyte</tissue>
    </source>
</reference>
<name>A0A176VJH8_MARPO</name>
<dbReference type="Proteomes" id="UP000077202">
    <property type="component" value="Unassembled WGS sequence"/>
</dbReference>
<accession>A0A176VJH8</accession>
<sequence>MAPATILGEDVPSSVTTISHVSLIMDIGGVLLNPKLGVNYVTGIRPYQSKCILRSKTWFECQMGKLSVDKAYSMLAKENDYPEEENRTFDRKTLVEIEEFFEPAKSVKGKMKLPCMTYSLAEDFDHDEDVPSRARHLRRVFHFSSCRDEEAHRHLLQARLAGGGDQRLESMFSDVYRVSVMTADSVGFTSDLAREKHQDAVKFLPERGFSNLPKISSSIDFTEEPMVDVLSISGIDRFEVIKALERFIKVADS</sequence>
<keyword evidence="2" id="KW-1185">Reference proteome</keyword>
<gene>
    <name evidence="1" type="ORF">AXG93_606s1160</name>
</gene>
<protein>
    <submittedName>
        <fullName evidence="1">Uncharacterized protein</fullName>
    </submittedName>
</protein>
<proteinExistence type="predicted"/>
<evidence type="ECO:0000313" key="2">
    <source>
        <dbReference type="Proteomes" id="UP000077202"/>
    </source>
</evidence>
<comment type="caution">
    <text evidence="1">The sequence shown here is derived from an EMBL/GenBank/DDBJ whole genome shotgun (WGS) entry which is preliminary data.</text>
</comment>
<evidence type="ECO:0000313" key="1">
    <source>
        <dbReference type="EMBL" id="OAE21030.1"/>
    </source>
</evidence>
<organism evidence="1 2">
    <name type="scientific">Marchantia polymorpha subsp. ruderalis</name>
    <dbReference type="NCBI Taxonomy" id="1480154"/>
    <lineage>
        <taxon>Eukaryota</taxon>
        <taxon>Viridiplantae</taxon>
        <taxon>Streptophyta</taxon>
        <taxon>Embryophyta</taxon>
        <taxon>Marchantiophyta</taxon>
        <taxon>Marchantiopsida</taxon>
        <taxon>Marchantiidae</taxon>
        <taxon>Marchantiales</taxon>
        <taxon>Marchantiaceae</taxon>
        <taxon>Marchantia</taxon>
    </lineage>
</organism>
<dbReference type="AlphaFoldDB" id="A0A176VJH8"/>
<dbReference type="EMBL" id="LVLJ01003548">
    <property type="protein sequence ID" value="OAE21030.1"/>
    <property type="molecule type" value="Genomic_DNA"/>
</dbReference>